<keyword evidence="8" id="KW-1185">Reference proteome</keyword>
<dbReference type="SUPFAM" id="SSF51735">
    <property type="entry name" value="NAD(P)-binding Rossmann-fold domains"/>
    <property type="match status" value="1"/>
</dbReference>
<dbReference type="AlphaFoldDB" id="A0A4P6HGW4"/>
<dbReference type="PRINTS" id="PR00080">
    <property type="entry name" value="SDRFAMILY"/>
</dbReference>
<comment type="catalytic activity">
    <reaction evidence="5">
        <text>a (3R)-hydroxyacyl-[ACP] + NADP(+) = a 3-oxoacyl-[ACP] + NADPH + H(+)</text>
        <dbReference type="Rhea" id="RHEA:17397"/>
        <dbReference type="Rhea" id="RHEA-COMP:9916"/>
        <dbReference type="Rhea" id="RHEA-COMP:9945"/>
        <dbReference type="ChEBI" id="CHEBI:15378"/>
        <dbReference type="ChEBI" id="CHEBI:57783"/>
        <dbReference type="ChEBI" id="CHEBI:58349"/>
        <dbReference type="ChEBI" id="CHEBI:78776"/>
        <dbReference type="ChEBI" id="CHEBI:78827"/>
        <dbReference type="EC" id="1.1.1.100"/>
    </reaction>
</comment>
<dbReference type="Gene3D" id="3.40.50.720">
    <property type="entry name" value="NAD(P)-binding Rossmann-like Domain"/>
    <property type="match status" value="1"/>
</dbReference>
<evidence type="ECO:0000256" key="2">
    <source>
        <dbReference type="ARBA" id="ARBA00023002"/>
    </source>
</evidence>
<comment type="pathway">
    <text evidence="5">Lipid metabolism; fatty acid biosynthesis.</text>
</comment>
<keyword evidence="4 5" id="KW-0521">NADP</keyword>
<comment type="subunit">
    <text evidence="5">Homotetramer.</text>
</comment>
<accession>A0A4P6HGW4</accession>
<evidence type="ECO:0000256" key="4">
    <source>
        <dbReference type="PIRSR" id="PIRSR611284-2"/>
    </source>
</evidence>
<dbReference type="GO" id="GO:0006633">
    <property type="term" value="P:fatty acid biosynthetic process"/>
    <property type="evidence" value="ECO:0007669"/>
    <property type="project" value="UniProtKB-UniPathway"/>
</dbReference>
<dbReference type="Pfam" id="PF13561">
    <property type="entry name" value="adh_short_C2"/>
    <property type="match status" value="1"/>
</dbReference>
<keyword evidence="5" id="KW-0275">Fatty acid biosynthesis</keyword>
<comment type="function">
    <text evidence="5">Catalyzes the NADPH-dependent reduction of beta-ketoacyl-ACP substrates to beta-hydroxyacyl-ACP products, the first reductive step in the elongation cycle of fatty acid biosynthesis.</text>
</comment>
<feature type="binding site" evidence="4">
    <location>
        <begin position="8"/>
        <end position="11"/>
    </location>
    <ligand>
        <name>NADP(+)</name>
        <dbReference type="ChEBI" id="CHEBI:58349"/>
    </ligand>
</feature>
<protein>
    <recommendedName>
        <fullName evidence="5">3-oxoacyl-[acyl-carrier-protein] reductase</fullName>
        <ecNumber evidence="5">1.1.1.100</ecNumber>
    </recommendedName>
</protein>
<evidence type="ECO:0000256" key="5">
    <source>
        <dbReference type="RuleBase" id="RU366074"/>
    </source>
</evidence>
<dbReference type="EMBL" id="CP026538">
    <property type="protein sequence ID" value="QAZ66207.1"/>
    <property type="molecule type" value="Genomic_DNA"/>
</dbReference>
<comment type="similarity">
    <text evidence="1 5">Belongs to the short-chain dehydrogenases/reductases (SDR) family.</text>
</comment>
<evidence type="ECO:0000313" key="7">
    <source>
        <dbReference type="EMBL" id="QAZ66207.1"/>
    </source>
</evidence>
<reference evidence="7 8" key="1">
    <citation type="submission" date="2018-02" db="EMBL/GenBank/DDBJ databases">
        <title>Genome sequence of Desulfovibrio carbinolicus DSM 3852.</title>
        <authorList>
            <person name="Wilbanks E."/>
            <person name="Skennerton C.T."/>
            <person name="Orphan V.J."/>
        </authorList>
    </citation>
    <scope>NUCLEOTIDE SEQUENCE [LARGE SCALE GENOMIC DNA]</scope>
    <source>
        <strain evidence="7 8">DSM 3852</strain>
    </source>
</reference>
<dbReference type="GO" id="GO:0004316">
    <property type="term" value="F:3-oxoacyl-[acyl-carrier-protein] reductase (NADPH) activity"/>
    <property type="evidence" value="ECO:0007669"/>
    <property type="project" value="UniProtKB-UniRule"/>
</dbReference>
<keyword evidence="5" id="KW-0276">Fatty acid metabolism</keyword>
<dbReference type="CDD" id="cd05333">
    <property type="entry name" value="BKR_SDR_c"/>
    <property type="match status" value="1"/>
</dbReference>
<dbReference type="OrthoDB" id="9804774at2"/>
<feature type="binding site" evidence="4">
    <location>
        <position position="85"/>
    </location>
    <ligand>
        <name>NADP(+)</name>
        <dbReference type="ChEBI" id="CHEBI:58349"/>
    </ligand>
</feature>
<evidence type="ECO:0000259" key="6">
    <source>
        <dbReference type="SMART" id="SM00822"/>
    </source>
</evidence>
<dbReference type="InterPro" id="IPR011284">
    <property type="entry name" value="3oxo_ACP_reduc"/>
</dbReference>
<dbReference type="SMART" id="SM00822">
    <property type="entry name" value="PKS_KR"/>
    <property type="match status" value="1"/>
</dbReference>
<dbReference type="EC" id="1.1.1.100" evidence="5"/>
<dbReference type="GO" id="GO:0051287">
    <property type="term" value="F:NAD binding"/>
    <property type="evidence" value="ECO:0007669"/>
    <property type="project" value="UniProtKB-UniRule"/>
</dbReference>
<dbReference type="PROSITE" id="PS00061">
    <property type="entry name" value="ADH_SHORT"/>
    <property type="match status" value="1"/>
</dbReference>
<feature type="active site" description="Proton acceptor" evidence="3">
    <location>
        <position position="150"/>
    </location>
</feature>
<dbReference type="RefSeq" id="WP_129349266.1">
    <property type="nucleotide sequence ID" value="NZ_CP026538.1"/>
</dbReference>
<gene>
    <name evidence="7" type="primary">fabG</name>
    <name evidence="7" type="ORF">C3Y92_02705</name>
</gene>
<evidence type="ECO:0000256" key="1">
    <source>
        <dbReference type="ARBA" id="ARBA00006484"/>
    </source>
</evidence>
<evidence type="ECO:0000313" key="8">
    <source>
        <dbReference type="Proteomes" id="UP000293296"/>
    </source>
</evidence>
<organism evidence="7 8">
    <name type="scientific">Solidesulfovibrio carbinolicus</name>
    <dbReference type="NCBI Taxonomy" id="296842"/>
    <lineage>
        <taxon>Bacteria</taxon>
        <taxon>Pseudomonadati</taxon>
        <taxon>Thermodesulfobacteriota</taxon>
        <taxon>Desulfovibrionia</taxon>
        <taxon>Desulfovibrionales</taxon>
        <taxon>Desulfovibrionaceae</taxon>
        <taxon>Solidesulfovibrio</taxon>
    </lineage>
</organism>
<dbReference type="PRINTS" id="PR00081">
    <property type="entry name" value="GDHRDH"/>
</dbReference>
<keyword evidence="5" id="KW-0444">Lipid biosynthesis</keyword>
<dbReference type="UniPathway" id="UPA00094"/>
<dbReference type="InterPro" id="IPR036291">
    <property type="entry name" value="NAD(P)-bd_dom_sf"/>
</dbReference>
<dbReference type="KEGG" id="dcb:C3Y92_02705"/>
<dbReference type="Proteomes" id="UP000293296">
    <property type="component" value="Chromosome"/>
</dbReference>
<sequence length="242" mass="24645">MSTALVTGGSRGIGAAVAKRLAADGFDVVITYVSKPEAAAAVVADIAAAGGKASALALDTGDAAAVTAFFAEHFKGVDLHVLVNNAGITRDGLIMRMKDEDFADVIRVNLVGAFTCLREAAKIMIKRRAGRIINITSVVGQSGNASQANYASAKAGLIGLTKAAALELAARNITVNAVAPGFVETDMTAVLPDAVKTSFAERIPLKRACAPGEIAAAVSYLASDDAGYVTGQVLGINGGMYM</sequence>
<dbReference type="NCBIfam" id="TIGR01830">
    <property type="entry name" value="3oxo_ACP_reduc"/>
    <property type="match status" value="1"/>
</dbReference>
<feature type="binding site" evidence="4">
    <location>
        <begin position="150"/>
        <end position="154"/>
    </location>
    <ligand>
        <name>NADP(+)</name>
        <dbReference type="ChEBI" id="CHEBI:58349"/>
    </ligand>
</feature>
<dbReference type="InterPro" id="IPR050259">
    <property type="entry name" value="SDR"/>
</dbReference>
<dbReference type="InterPro" id="IPR057326">
    <property type="entry name" value="KR_dom"/>
</dbReference>
<dbReference type="InterPro" id="IPR020904">
    <property type="entry name" value="Sc_DH/Rdtase_CS"/>
</dbReference>
<evidence type="ECO:0000256" key="3">
    <source>
        <dbReference type="PIRSR" id="PIRSR611284-1"/>
    </source>
</evidence>
<name>A0A4P6HGW4_9BACT</name>
<keyword evidence="2 5" id="KW-0560">Oxidoreductase</keyword>
<keyword evidence="5" id="KW-0443">Lipid metabolism</keyword>
<dbReference type="PANTHER" id="PTHR42879">
    <property type="entry name" value="3-OXOACYL-(ACYL-CARRIER-PROTEIN) REDUCTASE"/>
    <property type="match status" value="1"/>
</dbReference>
<dbReference type="PANTHER" id="PTHR42879:SF2">
    <property type="entry name" value="3-OXOACYL-[ACYL-CARRIER-PROTEIN] REDUCTASE FABG"/>
    <property type="match status" value="1"/>
</dbReference>
<dbReference type="InterPro" id="IPR002347">
    <property type="entry name" value="SDR_fam"/>
</dbReference>
<dbReference type="NCBIfam" id="NF009466">
    <property type="entry name" value="PRK12826.1-2"/>
    <property type="match status" value="1"/>
</dbReference>
<feature type="domain" description="Ketoreductase" evidence="6">
    <location>
        <begin position="2"/>
        <end position="181"/>
    </location>
</feature>
<proteinExistence type="inferred from homology"/>
<dbReference type="FunFam" id="3.40.50.720:FF:000173">
    <property type="entry name" value="3-oxoacyl-[acyl-carrier protein] reductase"/>
    <property type="match status" value="1"/>
</dbReference>